<keyword evidence="6" id="KW-1185">Reference proteome</keyword>
<name>B0CCC3_ACAM1</name>
<organism evidence="5 6">
    <name type="scientific">Acaryochloris marina (strain MBIC 11017)</name>
    <dbReference type="NCBI Taxonomy" id="329726"/>
    <lineage>
        <taxon>Bacteria</taxon>
        <taxon>Bacillati</taxon>
        <taxon>Cyanobacteriota</taxon>
        <taxon>Cyanophyceae</taxon>
        <taxon>Acaryochloridales</taxon>
        <taxon>Acaryochloridaceae</taxon>
        <taxon>Acaryochloris</taxon>
    </lineage>
</organism>
<dbReference type="Gene3D" id="1.25.40.10">
    <property type="entry name" value="Tetratricopeptide repeat domain"/>
    <property type="match status" value="1"/>
</dbReference>
<dbReference type="Proteomes" id="UP000000268">
    <property type="component" value="Chromosome"/>
</dbReference>
<accession>B0CCC3</accession>
<evidence type="ECO:0000256" key="2">
    <source>
        <dbReference type="ARBA" id="ARBA00022803"/>
    </source>
</evidence>
<dbReference type="PANTHER" id="PTHR44943:SF8">
    <property type="entry name" value="TPR REPEAT-CONTAINING PROTEIN MJ0263"/>
    <property type="match status" value="1"/>
</dbReference>
<dbReference type="EMBL" id="CP000828">
    <property type="protein sequence ID" value="ABW26808.1"/>
    <property type="molecule type" value="Genomic_DNA"/>
</dbReference>
<evidence type="ECO:0000256" key="4">
    <source>
        <dbReference type="SAM" id="MobiDB-lite"/>
    </source>
</evidence>
<dbReference type="AlphaFoldDB" id="B0CCC3"/>
<feature type="repeat" description="TPR" evidence="3">
    <location>
        <begin position="151"/>
        <end position="184"/>
    </location>
</feature>
<dbReference type="STRING" id="329726.AM1_1787"/>
<feature type="region of interest" description="Disordered" evidence="4">
    <location>
        <begin position="1"/>
        <end position="60"/>
    </location>
</feature>
<dbReference type="SUPFAM" id="SSF48452">
    <property type="entry name" value="TPR-like"/>
    <property type="match status" value="1"/>
</dbReference>
<feature type="repeat" description="TPR" evidence="3">
    <location>
        <begin position="83"/>
        <end position="116"/>
    </location>
</feature>
<evidence type="ECO:0000313" key="5">
    <source>
        <dbReference type="EMBL" id="ABW26808.1"/>
    </source>
</evidence>
<keyword evidence="2 3" id="KW-0802">TPR repeat</keyword>
<sequence length="271" mass="30470">MIKRGLHLANEIEDDLVNSVSESEGQNKPPQNEQEPVTAGYQNPKQPESPFPPDPLEGLTLVQPTVTSQPTLNPEETDETSWAMVWLRRGLHKYEQADYVGAKDNFKQAIQKQPTLAAAHNGLGSVLYQFRNFVEAVVVYNQALDYAPENAELYCNLASALYRIQNYDEAALAYQKAIHYNAYLHAAYYGLGLAQFQIGFQEEAMTAFEQATQLNIQHAESFLGLAVTHFEFGEYPEASIALEQAMQLNPVYIEAYFRLQKFVDVLGDSSH</sequence>
<evidence type="ECO:0000313" key="6">
    <source>
        <dbReference type="Proteomes" id="UP000000268"/>
    </source>
</evidence>
<feature type="repeat" description="TPR" evidence="3">
    <location>
        <begin position="219"/>
        <end position="252"/>
    </location>
</feature>
<feature type="repeat" description="TPR" evidence="3">
    <location>
        <begin position="185"/>
        <end position="218"/>
    </location>
</feature>
<dbReference type="PANTHER" id="PTHR44943">
    <property type="entry name" value="CELLULOSE SYNTHASE OPERON PROTEIN C"/>
    <property type="match status" value="1"/>
</dbReference>
<proteinExistence type="predicted"/>
<reference evidence="5 6" key="1">
    <citation type="journal article" date="2008" name="Proc. Natl. Acad. Sci. U.S.A.">
        <title>Niche adaptation and genome expansion in the chlorophyll d-producing cyanobacterium Acaryochloris marina.</title>
        <authorList>
            <person name="Swingley W.D."/>
            <person name="Chen M."/>
            <person name="Cheung P.C."/>
            <person name="Conrad A.L."/>
            <person name="Dejesa L.C."/>
            <person name="Hao J."/>
            <person name="Honchak B.M."/>
            <person name="Karbach L.E."/>
            <person name="Kurdoglu A."/>
            <person name="Lahiri S."/>
            <person name="Mastrian S.D."/>
            <person name="Miyashita H."/>
            <person name="Page L."/>
            <person name="Ramakrishna P."/>
            <person name="Satoh S."/>
            <person name="Sattley W.M."/>
            <person name="Shimada Y."/>
            <person name="Taylor H.L."/>
            <person name="Tomo T."/>
            <person name="Tsuchiya T."/>
            <person name="Wang Z.T."/>
            <person name="Raymond J."/>
            <person name="Mimuro M."/>
            <person name="Blankenship R.E."/>
            <person name="Touchman J.W."/>
        </authorList>
    </citation>
    <scope>NUCLEOTIDE SEQUENCE [LARGE SCALE GENOMIC DNA]</scope>
    <source>
        <strain evidence="6">MBIC 11017</strain>
    </source>
</reference>
<dbReference type="KEGG" id="amr:AM1_1787"/>
<dbReference type="Pfam" id="PF13432">
    <property type="entry name" value="TPR_16"/>
    <property type="match status" value="1"/>
</dbReference>
<gene>
    <name evidence="5" type="ordered locus">AM1_1787</name>
</gene>
<dbReference type="PROSITE" id="PS50005">
    <property type="entry name" value="TPR"/>
    <property type="match status" value="5"/>
</dbReference>
<feature type="repeat" description="TPR" evidence="3">
    <location>
        <begin position="117"/>
        <end position="150"/>
    </location>
</feature>
<dbReference type="Pfam" id="PF13414">
    <property type="entry name" value="TPR_11"/>
    <property type="match status" value="1"/>
</dbReference>
<dbReference type="eggNOG" id="COG0457">
    <property type="taxonomic scope" value="Bacteria"/>
</dbReference>
<evidence type="ECO:0000256" key="3">
    <source>
        <dbReference type="PROSITE-ProRule" id="PRU00339"/>
    </source>
</evidence>
<dbReference type="InterPro" id="IPR011990">
    <property type="entry name" value="TPR-like_helical_dom_sf"/>
</dbReference>
<protein>
    <submittedName>
        <fullName evidence="5">TPR domain protein</fullName>
    </submittedName>
</protein>
<keyword evidence="1" id="KW-0677">Repeat</keyword>
<dbReference type="SMART" id="SM00028">
    <property type="entry name" value="TPR"/>
    <property type="match status" value="5"/>
</dbReference>
<dbReference type="InterPro" id="IPR051685">
    <property type="entry name" value="Ycf3/AcsC/BcsC/TPR_MFPF"/>
</dbReference>
<dbReference type="HOGENOM" id="CLU_1025350_0_0_3"/>
<evidence type="ECO:0000256" key="1">
    <source>
        <dbReference type="ARBA" id="ARBA00022737"/>
    </source>
</evidence>
<feature type="compositionally biased region" description="Polar residues" evidence="4">
    <location>
        <begin position="18"/>
        <end position="46"/>
    </location>
</feature>
<dbReference type="InterPro" id="IPR019734">
    <property type="entry name" value="TPR_rpt"/>
</dbReference>